<dbReference type="AlphaFoldDB" id="A0A1V3KX94"/>
<evidence type="ECO:0000313" key="2">
    <source>
        <dbReference type="Proteomes" id="UP000188573"/>
    </source>
</evidence>
<dbReference type="Gene3D" id="3.40.50.300">
    <property type="entry name" value="P-loop containing nucleotide triphosphate hydrolases"/>
    <property type="match status" value="1"/>
</dbReference>
<name>A0A1V3KX94_9PAST</name>
<dbReference type="InterPro" id="IPR008868">
    <property type="entry name" value="TniB"/>
</dbReference>
<evidence type="ECO:0000313" key="1">
    <source>
        <dbReference type="EMBL" id="OOF82324.1"/>
    </source>
</evidence>
<comment type="caution">
    <text evidence="1">The sequence shown here is derived from an EMBL/GenBank/DDBJ whole genome shotgun (WGS) entry which is preliminary data.</text>
</comment>
<dbReference type="Proteomes" id="UP000188573">
    <property type="component" value="Unassembled WGS sequence"/>
</dbReference>
<organism evidence="1 2">
    <name type="scientific">Rodentibacter ratti</name>
    <dbReference type="NCBI Taxonomy" id="1906745"/>
    <lineage>
        <taxon>Bacteria</taxon>
        <taxon>Pseudomonadati</taxon>
        <taxon>Pseudomonadota</taxon>
        <taxon>Gammaproteobacteria</taxon>
        <taxon>Pasteurellales</taxon>
        <taxon>Pasteurellaceae</taxon>
        <taxon>Rodentibacter</taxon>
    </lineage>
</organism>
<accession>A0A1V3KX94</accession>
<dbReference type="Pfam" id="PF05621">
    <property type="entry name" value="TniB"/>
    <property type="match status" value="1"/>
</dbReference>
<dbReference type="RefSeq" id="WP_077421287.1">
    <property type="nucleotide sequence ID" value="NZ_MLAG01000031.1"/>
</dbReference>
<keyword evidence="2" id="KW-1185">Reference proteome</keyword>
<sequence>MEKQYEYVHEKFRHLVTASNQERIEFLDEPRWISYPIANKLIENLVSLMNMPKRPRMLNLLVIGDSNNGKTTLIRHFYDLYGIPFIDSQSDGVRPIILAEAPPSANEKELYISLLERFHTPYRATDSVAKLRYQTIHLFREYKVKMLVIDEFHSLLVGTPRLQRQVMNAIKMLCNELQIPIVGVGTKDAIRVLHTDPQHASRFDVAELPRWKLDKEFQKLLFQFQGILPLKKCSNLQSPELATKIHTISGGNLGNVHRLLTACAIEAITSGTEQVTLEIIEKNSWVQPTQGFRKIIG</sequence>
<gene>
    <name evidence="1" type="ORF">BKG92_06900</name>
</gene>
<protein>
    <submittedName>
        <fullName evidence="1">Transposase</fullName>
    </submittedName>
</protein>
<dbReference type="SUPFAM" id="SSF52540">
    <property type="entry name" value="P-loop containing nucleoside triphosphate hydrolases"/>
    <property type="match status" value="1"/>
</dbReference>
<dbReference type="InterPro" id="IPR027417">
    <property type="entry name" value="P-loop_NTPase"/>
</dbReference>
<reference evidence="1 2" key="1">
    <citation type="submission" date="2016-10" db="EMBL/GenBank/DDBJ databases">
        <title>Rodentibacter gen. nov. and new species.</title>
        <authorList>
            <person name="Christensen H."/>
        </authorList>
    </citation>
    <scope>NUCLEOTIDE SEQUENCE [LARGE SCALE GENOMIC DNA]</scope>
    <source>
        <strain evidence="1 2">Ac81</strain>
    </source>
</reference>
<proteinExistence type="predicted"/>
<dbReference type="EMBL" id="MLAG01000031">
    <property type="protein sequence ID" value="OOF82324.1"/>
    <property type="molecule type" value="Genomic_DNA"/>
</dbReference>